<evidence type="ECO:0000313" key="2">
    <source>
        <dbReference type="Proteomes" id="UP000286415"/>
    </source>
</evidence>
<sequence length="100" mass="11419">MLGKYSTRRFPPEVCLLQWAMKFGELRKYERSRLLPKFPGSVFSCRSVAVVHLTGTSEKGWSTAPYVLSVRQYACQHKDLHKLVSSGVLNWDLEGAWTTV</sequence>
<dbReference type="AlphaFoldDB" id="A0A419PLI8"/>
<dbReference type="Proteomes" id="UP000286415">
    <property type="component" value="Unassembled WGS sequence"/>
</dbReference>
<gene>
    <name evidence="1" type="ORF">CSKR_104409</name>
</gene>
<accession>A0A419PLI8</accession>
<reference evidence="1 2" key="2">
    <citation type="journal article" date="2021" name="Genomics">
        <title>High-quality reference genome for Clonorchis sinensis.</title>
        <authorList>
            <person name="Young N.D."/>
            <person name="Stroehlein A.J."/>
            <person name="Kinkar L."/>
            <person name="Wang T."/>
            <person name="Sohn W.M."/>
            <person name="Chang B.C.H."/>
            <person name="Kaur P."/>
            <person name="Weisz D."/>
            <person name="Dudchenko O."/>
            <person name="Aiden E.L."/>
            <person name="Korhonen P.K."/>
            <person name="Gasser R.B."/>
        </authorList>
    </citation>
    <scope>NUCLEOTIDE SEQUENCE [LARGE SCALE GENOMIC DNA]</scope>
    <source>
        <strain evidence="1">Cs-k2</strain>
    </source>
</reference>
<comment type="caution">
    <text evidence="1">The sequence shown here is derived from an EMBL/GenBank/DDBJ whole genome shotgun (WGS) entry which is preliminary data.</text>
</comment>
<dbReference type="InParanoid" id="A0A419PLI8"/>
<organism evidence="1 2">
    <name type="scientific">Clonorchis sinensis</name>
    <name type="common">Chinese liver fluke</name>
    <dbReference type="NCBI Taxonomy" id="79923"/>
    <lineage>
        <taxon>Eukaryota</taxon>
        <taxon>Metazoa</taxon>
        <taxon>Spiralia</taxon>
        <taxon>Lophotrochozoa</taxon>
        <taxon>Platyhelminthes</taxon>
        <taxon>Trematoda</taxon>
        <taxon>Digenea</taxon>
        <taxon>Opisthorchiida</taxon>
        <taxon>Opisthorchiata</taxon>
        <taxon>Opisthorchiidae</taxon>
        <taxon>Clonorchis</taxon>
    </lineage>
</organism>
<protein>
    <submittedName>
        <fullName evidence="1">Uncharacterized protein</fullName>
    </submittedName>
</protein>
<name>A0A419PLI8_CLOSI</name>
<keyword evidence="2" id="KW-1185">Reference proteome</keyword>
<evidence type="ECO:0000313" key="1">
    <source>
        <dbReference type="EMBL" id="KAG5453316.1"/>
    </source>
</evidence>
<reference evidence="1 2" key="1">
    <citation type="journal article" date="2018" name="Biotechnol. Adv.">
        <title>Improved genomic resources and new bioinformatic workflow for the carcinogenic parasite Clonorchis sinensis: Biotechnological implications.</title>
        <authorList>
            <person name="Wang D."/>
            <person name="Korhonen P.K."/>
            <person name="Gasser R.B."/>
            <person name="Young N.D."/>
        </authorList>
    </citation>
    <scope>NUCLEOTIDE SEQUENCE [LARGE SCALE GENOMIC DNA]</scope>
    <source>
        <strain evidence="1">Cs-k2</strain>
    </source>
</reference>
<dbReference type="EMBL" id="NIRI02000013">
    <property type="protein sequence ID" value="KAG5453316.1"/>
    <property type="molecule type" value="Genomic_DNA"/>
</dbReference>
<proteinExistence type="predicted"/>